<sequence>MPLKLQKDDEEQQDLRDSYVDTKPRYSSDTLMGHWNSQRYGHDISSRSAIVPCLLIDEGCEQHLTTNQSAYRPKEFVYLDLLVDHRAMQFNTWRNMMVQRSNYCHEDGEQYISNYTTMNTLSYSLWPRMERELRCRMLAEGKTDLNVLKTRWRPEGLDSYGNNSCKTPPPARSYICEQATTYKHEYKPKRAEIPQSIRPKDELLTVD</sequence>
<proteinExistence type="predicted"/>
<gene>
    <name evidence="1" type="ORF">Dbus_chr3Lg1709</name>
</gene>
<dbReference type="STRING" id="30019.A0A0M3QWQ2"/>
<keyword evidence="2" id="KW-1185">Reference proteome</keyword>
<protein>
    <submittedName>
        <fullName evidence="1">Maker735</fullName>
    </submittedName>
</protein>
<dbReference type="OMA" id="FIFMNCN"/>
<evidence type="ECO:0000313" key="1">
    <source>
        <dbReference type="EMBL" id="ALC44543.1"/>
    </source>
</evidence>
<name>A0A0M3QWQ2_DROBS</name>
<reference evidence="1 2" key="1">
    <citation type="submission" date="2015-08" db="EMBL/GenBank/DDBJ databases">
        <title>Ancestral chromatin configuration constrains chromatin evolution on differentiating sex chromosomes in Drosophila.</title>
        <authorList>
            <person name="Zhou Q."/>
            <person name="Bachtrog D."/>
        </authorList>
    </citation>
    <scope>NUCLEOTIDE SEQUENCE [LARGE SCALE GENOMIC DNA]</scope>
    <source>
        <tissue evidence="1">Whole larvae</tissue>
    </source>
</reference>
<organism evidence="1 2">
    <name type="scientific">Drosophila busckii</name>
    <name type="common">Fruit fly</name>
    <dbReference type="NCBI Taxonomy" id="30019"/>
    <lineage>
        <taxon>Eukaryota</taxon>
        <taxon>Metazoa</taxon>
        <taxon>Ecdysozoa</taxon>
        <taxon>Arthropoda</taxon>
        <taxon>Hexapoda</taxon>
        <taxon>Insecta</taxon>
        <taxon>Pterygota</taxon>
        <taxon>Neoptera</taxon>
        <taxon>Endopterygota</taxon>
        <taxon>Diptera</taxon>
        <taxon>Brachycera</taxon>
        <taxon>Muscomorpha</taxon>
        <taxon>Ephydroidea</taxon>
        <taxon>Drosophilidae</taxon>
        <taxon>Drosophila</taxon>
    </lineage>
</organism>
<dbReference type="Proteomes" id="UP000494163">
    <property type="component" value="Chromosome 3L"/>
</dbReference>
<accession>A0A0M3QWQ2</accession>
<dbReference type="AlphaFoldDB" id="A0A0M3QWQ2"/>
<dbReference type="EMBL" id="CP012525">
    <property type="protein sequence ID" value="ALC44543.1"/>
    <property type="molecule type" value="Genomic_DNA"/>
</dbReference>
<evidence type="ECO:0000313" key="2">
    <source>
        <dbReference type="Proteomes" id="UP000494163"/>
    </source>
</evidence>